<evidence type="ECO:0000313" key="2">
    <source>
        <dbReference type="EMBL" id="UUY01595.1"/>
    </source>
</evidence>
<feature type="region of interest" description="Disordered" evidence="1">
    <location>
        <begin position="466"/>
        <end position="489"/>
    </location>
</feature>
<reference evidence="3" key="1">
    <citation type="submission" date="2021-11" db="EMBL/GenBank/DDBJ databases">
        <title>Cultivation dependent microbiological survey of springs from the worlds oldest radium mine currently devoted to the extraction of radon-saturated water.</title>
        <authorList>
            <person name="Kapinusova G."/>
            <person name="Smrhova T."/>
            <person name="Strejcek M."/>
            <person name="Suman J."/>
            <person name="Jani K."/>
            <person name="Pajer P."/>
            <person name="Uhlik O."/>
        </authorList>
    </citation>
    <scope>NUCLEOTIDE SEQUENCE [LARGE SCALE GENOMIC DNA]</scope>
    <source>
        <strain evidence="3">J379</strain>
    </source>
</reference>
<name>A0ABY5PAW9_9ACTN</name>
<protein>
    <submittedName>
        <fullName evidence="2">Uncharacterized protein</fullName>
    </submittedName>
</protein>
<dbReference type="SUPFAM" id="SSF51445">
    <property type="entry name" value="(Trans)glycosidases"/>
    <property type="match status" value="1"/>
</dbReference>
<proteinExistence type="predicted"/>
<dbReference type="Proteomes" id="UP001058860">
    <property type="component" value="Chromosome"/>
</dbReference>
<keyword evidence="3" id="KW-1185">Reference proteome</keyword>
<feature type="region of interest" description="Disordered" evidence="1">
    <location>
        <begin position="871"/>
        <end position="891"/>
    </location>
</feature>
<dbReference type="EMBL" id="CP088295">
    <property type="protein sequence ID" value="UUY01595.1"/>
    <property type="molecule type" value="Genomic_DNA"/>
</dbReference>
<evidence type="ECO:0000256" key="1">
    <source>
        <dbReference type="SAM" id="MobiDB-lite"/>
    </source>
</evidence>
<dbReference type="RefSeq" id="WP_353862149.1">
    <property type="nucleotide sequence ID" value="NZ_CP088295.1"/>
</dbReference>
<dbReference type="InterPro" id="IPR017853">
    <property type="entry name" value="GH"/>
</dbReference>
<organism evidence="2 3">
    <name type="scientific">Svornostia abyssi</name>
    <dbReference type="NCBI Taxonomy" id="2898438"/>
    <lineage>
        <taxon>Bacteria</taxon>
        <taxon>Bacillati</taxon>
        <taxon>Actinomycetota</taxon>
        <taxon>Thermoleophilia</taxon>
        <taxon>Solirubrobacterales</taxon>
        <taxon>Baekduiaceae</taxon>
        <taxon>Svornostia</taxon>
    </lineage>
</organism>
<evidence type="ECO:0000313" key="3">
    <source>
        <dbReference type="Proteomes" id="UP001058860"/>
    </source>
</evidence>
<feature type="compositionally biased region" description="Polar residues" evidence="1">
    <location>
        <begin position="880"/>
        <end position="891"/>
    </location>
</feature>
<accession>A0ABY5PAW9</accession>
<sequence length="891" mass="98613">MADRYGMPFGASVQSWYFREQTDLGRQAAEGFPTDSIVDIPGRHTGQPPTTGTCCVLDPLNHNNYQGYSSPPLRHNIRTYEQPSLPPTTANTQRLAQYGRRLGATFFQVEGTNGTYKVAGQPPGNLPENQGPVNDMAHGSDYLSGIRQFSDSDLRQAVSRDDIRTKPLYQLWNPYTTTHYYTTDTTAGIPREPSGTQAAACPSDNSPPPVGRYCYYSYDGKPEVTGFLATTQVAGTVPLRRYRNQASNGFYYVTDGDPRASSSRYGIPNGYVSDGILGYVVPATAGSVQIPGTQPWYWMREGTQSIAGKYDYFYTTDPLYQRLPALGSDYTYKDFGVNAWLFTHGPDDTTPPTITLSGGLYNKRDTYSVDGSYGLQVRSADGNPNGGDQARGSGIRRVDVFVRGARKFTTGDVPCTSPAGSCARTDNWTFNTNASPGGDQEVTVRATDHAGNSAESRFTVYTKRDRLQGDPTGAGDDATVTSSNPHPSLRWGIATETADFFDDPRFKSLEVNTVRRTVEWDVVTEALGAAPPQGTTDSTYYNLDVTAAPPVPLDISVLGQRNHPYNALLEVDRWMDRACPRDIADGRRVCVYQPLISFWFNKALGERGPLPSTAEYARGVAAFLARYPFVTMYTPWNEPNAPYQTSAGDPYAVARFYLNLAQQCDAKGCTVAAGNFFAGDTLTLAKHRWPMMFDGQNWKDNTNTNLNLKTYLQEFRSRVLPTRAPAAWAANDYKSGNHLRPGWLRQFVIGTQDDTSAPMNSPGANIWLVEQGGLYRVTKDVNGQRTEDYWVSDNSANAVVGRGTRAVRYYVGNPDSGHPGVMRLFPRISRFYLYQWRGDNGWDSGLIDYLSNSARTEFFCFRYKTNEQPGDRTRCDPANPINSGETNVFSP</sequence>
<gene>
    <name evidence="2" type="ORF">LRS13_12715</name>
</gene>